<keyword evidence="3 6" id="KW-0812">Transmembrane</keyword>
<keyword evidence="4 6" id="KW-1133">Transmembrane helix</keyword>
<feature type="transmembrane region" description="Helical" evidence="6">
    <location>
        <begin position="206"/>
        <end position="231"/>
    </location>
</feature>
<evidence type="ECO:0000256" key="2">
    <source>
        <dbReference type="ARBA" id="ARBA00022475"/>
    </source>
</evidence>
<evidence type="ECO:0000313" key="9">
    <source>
        <dbReference type="Proteomes" id="UP000267128"/>
    </source>
</evidence>
<gene>
    <name evidence="8" type="ORF">EFK50_10345</name>
</gene>
<dbReference type="GO" id="GO:0005886">
    <property type="term" value="C:plasma membrane"/>
    <property type="evidence" value="ECO:0007669"/>
    <property type="project" value="UniProtKB-SubCell"/>
</dbReference>
<evidence type="ECO:0000256" key="3">
    <source>
        <dbReference type="ARBA" id="ARBA00022692"/>
    </source>
</evidence>
<dbReference type="PANTHER" id="PTHR35007">
    <property type="entry name" value="INTEGRAL MEMBRANE PROTEIN-RELATED"/>
    <property type="match status" value="1"/>
</dbReference>
<dbReference type="OrthoDB" id="3267562at2"/>
<reference evidence="8 9" key="1">
    <citation type="submission" date="2018-11" db="EMBL/GenBank/DDBJ databases">
        <authorList>
            <person name="Li F."/>
        </authorList>
    </citation>
    <scope>NUCLEOTIDE SEQUENCE [LARGE SCALE GENOMIC DNA]</scope>
    <source>
        <strain evidence="8 9">Gsoil 097</strain>
    </source>
</reference>
<proteinExistence type="predicted"/>
<comment type="subcellular location">
    <subcellularLocation>
        <location evidence="1">Cell membrane</location>
        <topology evidence="1">Multi-pass membrane protein</topology>
    </subcellularLocation>
</comment>
<evidence type="ECO:0000256" key="1">
    <source>
        <dbReference type="ARBA" id="ARBA00004651"/>
    </source>
</evidence>
<evidence type="ECO:0000259" key="7">
    <source>
        <dbReference type="Pfam" id="PF00482"/>
    </source>
</evidence>
<evidence type="ECO:0000256" key="6">
    <source>
        <dbReference type="SAM" id="Phobius"/>
    </source>
</evidence>
<dbReference type="PANTHER" id="PTHR35007:SF3">
    <property type="entry name" value="POSSIBLE CONSERVED ALANINE RICH MEMBRANE PROTEIN"/>
    <property type="match status" value="1"/>
</dbReference>
<dbReference type="Pfam" id="PF00482">
    <property type="entry name" value="T2SSF"/>
    <property type="match status" value="1"/>
</dbReference>
<keyword evidence="9" id="KW-1185">Reference proteome</keyword>
<protein>
    <submittedName>
        <fullName evidence="8">Type II secretion system protein</fullName>
    </submittedName>
</protein>
<dbReference type="InterPro" id="IPR018076">
    <property type="entry name" value="T2SS_GspF_dom"/>
</dbReference>
<comment type="caution">
    <text evidence="8">The sequence shown here is derived from an EMBL/GenBank/DDBJ whole genome shotgun (WGS) entry which is preliminary data.</text>
</comment>
<name>A0A3N0CFH0_9ACTN</name>
<accession>A0A3N0CFH0</accession>
<evidence type="ECO:0000313" key="8">
    <source>
        <dbReference type="EMBL" id="RNL62188.1"/>
    </source>
</evidence>
<keyword evidence="2" id="KW-1003">Cell membrane</keyword>
<sequence length="238" mass="24660">MTGFVVAALITAGALLVAPVRSRPVRAGDATPVEAEERALLVRLRVPLTGLAVFGAWSLLGGLPGVVAAAVAGVAAWRVLSRVESPAAARRRRAFEQDLPMAVHLLGAALAAGASTRRALLDVAEALPGPIAEGFRLVHDRLALGLDPVEVWRSLGGPLEPIGRSLARAHESGASVVAAVDRVADGLRSGARFRRDALARSVEVRAAAPLGLCFLPAFLLVGVVPMVVGIFSSVRLFS</sequence>
<evidence type="ECO:0000256" key="5">
    <source>
        <dbReference type="ARBA" id="ARBA00023136"/>
    </source>
</evidence>
<feature type="domain" description="Type II secretion system protein GspF" evidence="7">
    <location>
        <begin position="104"/>
        <end position="223"/>
    </location>
</feature>
<evidence type="ECO:0000256" key="4">
    <source>
        <dbReference type="ARBA" id="ARBA00022989"/>
    </source>
</evidence>
<keyword evidence="5 6" id="KW-0472">Membrane</keyword>
<organism evidence="8 9">
    <name type="scientific">Nocardioides marmoriginsengisoli</name>
    <dbReference type="NCBI Taxonomy" id="661483"/>
    <lineage>
        <taxon>Bacteria</taxon>
        <taxon>Bacillati</taxon>
        <taxon>Actinomycetota</taxon>
        <taxon>Actinomycetes</taxon>
        <taxon>Propionibacteriales</taxon>
        <taxon>Nocardioidaceae</taxon>
        <taxon>Nocardioides</taxon>
    </lineage>
</organism>
<feature type="transmembrane region" description="Helical" evidence="6">
    <location>
        <begin position="51"/>
        <end position="80"/>
    </location>
</feature>
<dbReference type="EMBL" id="RJSE01000007">
    <property type="protein sequence ID" value="RNL62188.1"/>
    <property type="molecule type" value="Genomic_DNA"/>
</dbReference>
<dbReference type="Proteomes" id="UP000267128">
    <property type="component" value="Unassembled WGS sequence"/>
</dbReference>
<dbReference type="RefSeq" id="WP_123227484.1">
    <property type="nucleotide sequence ID" value="NZ_RJSE01000007.1"/>
</dbReference>
<dbReference type="AlphaFoldDB" id="A0A3N0CFH0"/>